<proteinExistence type="predicted"/>
<reference evidence="1 2" key="1">
    <citation type="submission" date="2024-10" db="EMBL/GenBank/DDBJ databases">
        <title>Updated reference genomes for cyclostephanoid diatoms.</title>
        <authorList>
            <person name="Roberts W.R."/>
            <person name="Alverson A.J."/>
        </authorList>
    </citation>
    <scope>NUCLEOTIDE SEQUENCE [LARGE SCALE GENOMIC DNA]</scope>
    <source>
        <strain evidence="1 2">AJA010-31</strain>
    </source>
</reference>
<comment type="caution">
    <text evidence="1">The sequence shown here is derived from an EMBL/GenBank/DDBJ whole genome shotgun (WGS) entry which is preliminary data.</text>
</comment>
<sequence>MGGMVIRFAHFEKWQASVQKDCLPFLELIVAPFRRFWRRVFGCLSLHRVGAGDINISFAYEFLRRNLAFFTKNGAGPKNEQRSKF</sequence>
<protein>
    <submittedName>
        <fullName evidence="1">Uncharacterized protein</fullName>
    </submittedName>
</protein>
<name>A0ABD3N2F3_9STRA</name>
<accession>A0ABD3N2F3</accession>
<dbReference type="Proteomes" id="UP001530400">
    <property type="component" value="Unassembled WGS sequence"/>
</dbReference>
<organism evidence="1 2">
    <name type="scientific">Cyclotella atomus</name>
    <dbReference type="NCBI Taxonomy" id="382360"/>
    <lineage>
        <taxon>Eukaryota</taxon>
        <taxon>Sar</taxon>
        <taxon>Stramenopiles</taxon>
        <taxon>Ochrophyta</taxon>
        <taxon>Bacillariophyta</taxon>
        <taxon>Coscinodiscophyceae</taxon>
        <taxon>Thalassiosirophycidae</taxon>
        <taxon>Stephanodiscales</taxon>
        <taxon>Stephanodiscaceae</taxon>
        <taxon>Cyclotella</taxon>
    </lineage>
</organism>
<dbReference type="EMBL" id="JALLPJ020001313">
    <property type="protein sequence ID" value="KAL3770314.1"/>
    <property type="molecule type" value="Genomic_DNA"/>
</dbReference>
<gene>
    <name evidence="1" type="ORF">ACHAWO_008539</name>
</gene>
<evidence type="ECO:0000313" key="2">
    <source>
        <dbReference type="Proteomes" id="UP001530400"/>
    </source>
</evidence>
<keyword evidence="2" id="KW-1185">Reference proteome</keyword>
<dbReference type="AlphaFoldDB" id="A0ABD3N2F3"/>
<evidence type="ECO:0000313" key="1">
    <source>
        <dbReference type="EMBL" id="KAL3770314.1"/>
    </source>
</evidence>